<dbReference type="Pfam" id="PF02698">
    <property type="entry name" value="DUF218"/>
    <property type="match status" value="1"/>
</dbReference>
<evidence type="ECO:0000256" key="1">
    <source>
        <dbReference type="SAM" id="Phobius"/>
    </source>
</evidence>
<dbReference type="InterPro" id="IPR051599">
    <property type="entry name" value="Cell_Envelope_Assoc"/>
</dbReference>
<sequence>MYFILSKVLLFLLVPFYWALALLIIAVFKRNQVRRRYLIAGLIVLYIFSTPLLFKGFTLIWDVKSPPEKTDSVKYSCVIVLGGFAGVGTVDGGQFNRASDRFITGTRILTTGKASRILITGGNGNLVPGTFREGPWVKEQLEKLGIADSLILVEGNSRNTLENARFSKKILLANNLKPPYLLVTSAFHMRRSVMIFKKQGMDVIPQSCNYLTDNRRFGLIDVVPQADVLSSWEIYLKEVVGYVVNYFSK</sequence>
<feature type="domain" description="DUF218" evidence="2">
    <location>
        <begin position="77"/>
        <end position="241"/>
    </location>
</feature>
<keyword evidence="4" id="KW-1185">Reference proteome</keyword>
<dbReference type="InterPro" id="IPR014729">
    <property type="entry name" value="Rossmann-like_a/b/a_fold"/>
</dbReference>
<evidence type="ECO:0000259" key="2">
    <source>
        <dbReference type="Pfam" id="PF02698"/>
    </source>
</evidence>
<reference evidence="4" key="1">
    <citation type="journal article" date="2019" name="Int. J. Syst. Evol. Microbiol.">
        <title>The Global Catalogue of Microorganisms (GCM) 10K type strain sequencing project: providing services to taxonomists for standard genome sequencing and annotation.</title>
        <authorList>
            <consortium name="The Broad Institute Genomics Platform"/>
            <consortium name="The Broad Institute Genome Sequencing Center for Infectious Disease"/>
            <person name="Wu L."/>
            <person name="Ma J."/>
        </authorList>
    </citation>
    <scope>NUCLEOTIDE SEQUENCE [LARGE SCALE GENOMIC DNA]</scope>
    <source>
        <strain evidence="4">CCUG 63418</strain>
    </source>
</reference>
<dbReference type="PANTHER" id="PTHR30336:SF4">
    <property type="entry name" value="ENVELOPE BIOGENESIS FACTOR ELYC"/>
    <property type="match status" value="1"/>
</dbReference>
<organism evidence="3 4">
    <name type="scientific">Mucilaginibacter calamicampi</name>
    <dbReference type="NCBI Taxonomy" id="1302352"/>
    <lineage>
        <taxon>Bacteria</taxon>
        <taxon>Pseudomonadati</taxon>
        <taxon>Bacteroidota</taxon>
        <taxon>Sphingobacteriia</taxon>
        <taxon>Sphingobacteriales</taxon>
        <taxon>Sphingobacteriaceae</taxon>
        <taxon>Mucilaginibacter</taxon>
    </lineage>
</organism>
<comment type="caution">
    <text evidence="3">The sequence shown here is derived from an EMBL/GenBank/DDBJ whole genome shotgun (WGS) entry which is preliminary data.</text>
</comment>
<dbReference type="Proteomes" id="UP001596958">
    <property type="component" value="Unassembled WGS sequence"/>
</dbReference>
<evidence type="ECO:0000313" key="3">
    <source>
        <dbReference type="EMBL" id="MFD0750924.1"/>
    </source>
</evidence>
<keyword evidence="1" id="KW-0472">Membrane</keyword>
<keyword evidence="1" id="KW-0812">Transmembrane</keyword>
<protein>
    <submittedName>
        <fullName evidence="3">YdcF family protein</fullName>
    </submittedName>
</protein>
<dbReference type="CDD" id="cd06259">
    <property type="entry name" value="YdcF-like"/>
    <property type="match status" value="1"/>
</dbReference>
<dbReference type="PANTHER" id="PTHR30336">
    <property type="entry name" value="INNER MEMBRANE PROTEIN, PROBABLE PERMEASE"/>
    <property type="match status" value="1"/>
</dbReference>
<feature type="transmembrane region" description="Helical" evidence="1">
    <location>
        <begin position="6"/>
        <end position="28"/>
    </location>
</feature>
<feature type="transmembrane region" description="Helical" evidence="1">
    <location>
        <begin position="37"/>
        <end position="61"/>
    </location>
</feature>
<proteinExistence type="predicted"/>
<gene>
    <name evidence="3" type="ORF">ACFQZS_12285</name>
</gene>
<dbReference type="InterPro" id="IPR003848">
    <property type="entry name" value="DUF218"/>
</dbReference>
<accession>A0ABW2YZB0</accession>
<evidence type="ECO:0000313" key="4">
    <source>
        <dbReference type="Proteomes" id="UP001596958"/>
    </source>
</evidence>
<dbReference type="EMBL" id="JBHTHU010000009">
    <property type="protein sequence ID" value="MFD0750924.1"/>
    <property type="molecule type" value="Genomic_DNA"/>
</dbReference>
<keyword evidence="1" id="KW-1133">Transmembrane helix</keyword>
<name>A0ABW2YZB0_9SPHI</name>
<dbReference type="Gene3D" id="3.40.50.620">
    <property type="entry name" value="HUPs"/>
    <property type="match status" value="1"/>
</dbReference>
<dbReference type="RefSeq" id="WP_377100628.1">
    <property type="nucleotide sequence ID" value="NZ_JBHTHU010000009.1"/>
</dbReference>